<reference evidence="14 15" key="1">
    <citation type="submission" date="2019-09" db="EMBL/GenBank/DDBJ databases">
        <title>YIM 132180 draft genome.</title>
        <authorList>
            <person name="Zhang K."/>
        </authorList>
    </citation>
    <scope>NUCLEOTIDE SEQUENCE [LARGE SCALE GENOMIC DNA]</scope>
    <source>
        <strain evidence="14 15">YIM 132180</strain>
    </source>
</reference>
<dbReference type="InterPro" id="IPR027417">
    <property type="entry name" value="P-loop_NTPase"/>
</dbReference>
<dbReference type="Pfam" id="PF02223">
    <property type="entry name" value="Thymidylate_kin"/>
    <property type="match status" value="1"/>
</dbReference>
<proteinExistence type="inferred from homology"/>
<comment type="function">
    <text evidence="11 12">Phosphorylation of dTMP to form dTDP in both de novo and salvage pathways of dTTP synthesis.</text>
</comment>
<feature type="domain" description="Thymidylate kinase-like" evidence="13">
    <location>
        <begin position="8"/>
        <end position="200"/>
    </location>
</feature>
<dbReference type="PANTHER" id="PTHR10344">
    <property type="entry name" value="THYMIDYLATE KINASE"/>
    <property type="match status" value="1"/>
</dbReference>
<gene>
    <name evidence="12" type="primary">tmk</name>
    <name evidence="14" type="ORF">F6X38_02700</name>
</gene>
<comment type="caution">
    <text evidence="14">The sequence shown here is derived from an EMBL/GenBank/DDBJ whole genome shotgun (WGS) entry which is preliminary data.</text>
</comment>
<dbReference type="InterPro" id="IPR018094">
    <property type="entry name" value="Thymidylate_kinase"/>
</dbReference>
<keyword evidence="5 12" id="KW-0545">Nucleotide biosynthesis</keyword>
<evidence type="ECO:0000256" key="12">
    <source>
        <dbReference type="HAMAP-Rule" id="MF_00165"/>
    </source>
</evidence>
<dbReference type="InterPro" id="IPR018095">
    <property type="entry name" value="Thymidylate_kin_CS"/>
</dbReference>
<evidence type="ECO:0000256" key="10">
    <source>
        <dbReference type="ARBA" id="ARBA00048743"/>
    </source>
</evidence>
<evidence type="ECO:0000256" key="7">
    <source>
        <dbReference type="ARBA" id="ARBA00022777"/>
    </source>
</evidence>
<dbReference type="RefSeq" id="WP_150968011.1">
    <property type="nucleotide sequence ID" value="NZ_VZDO01000002.1"/>
</dbReference>
<dbReference type="EC" id="2.7.4.9" evidence="2 12"/>
<evidence type="ECO:0000256" key="5">
    <source>
        <dbReference type="ARBA" id="ARBA00022727"/>
    </source>
</evidence>
<sequence length="225" mass="24320">MSGFFITFEGGEGAGKSTQIARLAERLRARRMDVVTTREPGGSEGAEALRHVLLSGAARSSGDPDLEPILFAAARADHVASLIRPALDAGRTVICDRFHDSTRVYQGLAGVDADLIALLEKLAVGITVPNLTIVLDVPAETGVARARERRGSAGPDRFEADDLAVHQRRRQAFLDLAQREPQRCVVVDGSRGVDDVTKEIAFLVHDRLDGQRLERSSMLGDDSII</sequence>
<evidence type="ECO:0000256" key="4">
    <source>
        <dbReference type="ARBA" id="ARBA00022679"/>
    </source>
</evidence>
<dbReference type="Gene3D" id="3.40.50.300">
    <property type="entry name" value="P-loop containing nucleotide triphosphate hydrolases"/>
    <property type="match status" value="1"/>
</dbReference>
<comment type="catalytic activity">
    <reaction evidence="10 12">
        <text>dTMP + ATP = dTDP + ADP</text>
        <dbReference type="Rhea" id="RHEA:13517"/>
        <dbReference type="ChEBI" id="CHEBI:30616"/>
        <dbReference type="ChEBI" id="CHEBI:58369"/>
        <dbReference type="ChEBI" id="CHEBI:63528"/>
        <dbReference type="ChEBI" id="CHEBI:456216"/>
        <dbReference type="EC" id="2.7.4.9"/>
    </reaction>
</comment>
<dbReference type="SUPFAM" id="SSF52540">
    <property type="entry name" value="P-loop containing nucleoside triphosphate hydrolases"/>
    <property type="match status" value="1"/>
</dbReference>
<evidence type="ECO:0000259" key="13">
    <source>
        <dbReference type="Pfam" id="PF02223"/>
    </source>
</evidence>
<evidence type="ECO:0000256" key="3">
    <source>
        <dbReference type="ARBA" id="ARBA00017144"/>
    </source>
</evidence>
<dbReference type="HAMAP" id="MF_00165">
    <property type="entry name" value="Thymidylate_kinase"/>
    <property type="match status" value="1"/>
</dbReference>
<keyword evidence="15" id="KW-1185">Reference proteome</keyword>
<evidence type="ECO:0000256" key="8">
    <source>
        <dbReference type="ARBA" id="ARBA00022840"/>
    </source>
</evidence>
<feature type="binding site" evidence="12">
    <location>
        <begin position="10"/>
        <end position="17"/>
    </location>
    <ligand>
        <name>ATP</name>
        <dbReference type="ChEBI" id="CHEBI:30616"/>
    </ligand>
</feature>
<evidence type="ECO:0000313" key="14">
    <source>
        <dbReference type="EMBL" id="KAB0681751.1"/>
    </source>
</evidence>
<organism evidence="14 15">
    <name type="scientific">Plantimonas leprariae</name>
    <dbReference type="NCBI Taxonomy" id="2615207"/>
    <lineage>
        <taxon>Bacteria</taxon>
        <taxon>Pseudomonadati</taxon>
        <taxon>Pseudomonadota</taxon>
        <taxon>Alphaproteobacteria</taxon>
        <taxon>Hyphomicrobiales</taxon>
        <taxon>Aurantimonadaceae</taxon>
        <taxon>Plantimonas</taxon>
    </lineage>
</organism>
<dbReference type="AlphaFoldDB" id="A0A7V7PRY4"/>
<dbReference type="GO" id="GO:0006227">
    <property type="term" value="P:dUDP biosynthetic process"/>
    <property type="evidence" value="ECO:0007669"/>
    <property type="project" value="TreeGrafter"/>
</dbReference>
<comment type="similarity">
    <text evidence="1 12">Belongs to the thymidylate kinase family.</text>
</comment>
<dbReference type="GO" id="GO:0005829">
    <property type="term" value="C:cytosol"/>
    <property type="evidence" value="ECO:0007669"/>
    <property type="project" value="TreeGrafter"/>
</dbReference>
<protein>
    <recommendedName>
        <fullName evidence="3 12">Thymidylate kinase</fullName>
        <ecNumber evidence="2 12">2.7.4.9</ecNumber>
    </recommendedName>
    <alternativeName>
        <fullName evidence="9 12">dTMP kinase</fullName>
    </alternativeName>
</protein>
<dbReference type="FunFam" id="3.40.50.300:FF:000225">
    <property type="entry name" value="Thymidylate kinase"/>
    <property type="match status" value="1"/>
</dbReference>
<dbReference type="GO" id="GO:0005524">
    <property type="term" value="F:ATP binding"/>
    <property type="evidence" value="ECO:0007669"/>
    <property type="project" value="UniProtKB-UniRule"/>
</dbReference>
<evidence type="ECO:0000256" key="2">
    <source>
        <dbReference type="ARBA" id="ARBA00012980"/>
    </source>
</evidence>
<keyword evidence="7 12" id="KW-0418">Kinase</keyword>
<dbReference type="GO" id="GO:0006233">
    <property type="term" value="P:dTDP biosynthetic process"/>
    <property type="evidence" value="ECO:0007669"/>
    <property type="project" value="InterPro"/>
</dbReference>
<keyword evidence="4 12" id="KW-0808">Transferase</keyword>
<keyword evidence="8 12" id="KW-0067">ATP-binding</keyword>
<dbReference type="PANTHER" id="PTHR10344:SF4">
    <property type="entry name" value="UMP-CMP KINASE 2, MITOCHONDRIAL"/>
    <property type="match status" value="1"/>
</dbReference>
<dbReference type="GO" id="GO:0006235">
    <property type="term" value="P:dTTP biosynthetic process"/>
    <property type="evidence" value="ECO:0007669"/>
    <property type="project" value="UniProtKB-UniRule"/>
</dbReference>
<evidence type="ECO:0000313" key="15">
    <source>
        <dbReference type="Proteomes" id="UP000432089"/>
    </source>
</evidence>
<evidence type="ECO:0000256" key="1">
    <source>
        <dbReference type="ARBA" id="ARBA00009776"/>
    </source>
</evidence>
<keyword evidence="6 12" id="KW-0547">Nucleotide-binding</keyword>
<dbReference type="NCBIfam" id="TIGR00041">
    <property type="entry name" value="DTMP_kinase"/>
    <property type="match status" value="1"/>
</dbReference>
<dbReference type="Proteomes" id="UP000432089">
    <property type="component" value="Unassembled WGS sequence"/>
</dbReference>
<dbReference type="EMBL" id="VZDO01000002">
    <property type="protein sequence ID" value="KAB0681751.1"/>
    <property type="molecule type" value="Genomic_DNA"/>
</dbReference>
<name>A0A7V7PRY4_9HYPH</name>
<evidence type="ECO:0000256" key="9">
    <source>
        <dbReference type="ARBA" id="ARBA00029962"/>
    </source>
</evidence>
<evidence type="ECO:0000256" key="11">
    <source>
        <dbReference type="ARBA" id="ARBA00057735"/>
    </source>
</evidence>
<accession>A0A7V7PRY4</accession>
<dbReference type="PROSITE" id="PS01331">
    <property type="entry name" value="THYMIDYLATE_KINASE"/>
    <property type="match status" value="1"/>
</dbReference>
<evidence type="ECO:0000256" key="6">
    <source>
        <dbReference type="ARBA" id="ARBA00022741"/>
    </source>
</evidence>
<dbReference type="GO" id="GO:0004798">
    <property type="term" value="F:dTMP kinase activity"/>
    <property type="evidence" value="ECO:0007669"/>
    <property type="project" value="UniProtKB-UniRule"/>
</dbReference>
<dbReference type="CDD" id="cd01672">
    <property type="entry name" value="TMPK"/>
    <property type="match status" value="1"/>
</dbReference>
<dbReference type="InterPro" id="IPR039430">
    <property type="entry name" value="Thymidylate_kin-like_dom"/>
</dbReference>